<evidence type="ECO:0000256" key="1">
    <source>
        <dbReference type="ARBA" id="ARBA00009009"/>
    </source>
</evidence>
<comment type="caution">
    <text evidence="4">The sequence shown here is derived from an EMBL/GenBank/DDBJ whole genome shotgun (WGS) entry which is preliminary data.</text>
</comment>
<evidence type="ECO:0000313" key="5">
    <source>
        <dbReference type="Proteomes" id="UP001239445"/>
    </source>
</evidence>
<dbReference type="EMBL" id="MU839840">
    <property type="protein sequence ID" value="KAK1751942.1"/>
    <property type="molecule type" value="Genomic_DNA"/>
</dbReference>
<accession>A0AAJ0B870</accession>
<sequence length="402" mass="43742">MGSIDSTQLGSLDRILKEKVAGKNPQLHNACFAAIGKEGTLYSAAYGSRDLAQTQPNTLDSLFWIGSLTKLHTAVAVMIAVGRGLVTLDQNVREIVPELAELDVIEGFEEDGTPRLRKCTAPISLRQLLTHTSGFCYDMQQEKLQRWAAYVGKKDCGFSGSYSGYLYPLIFEPGEGWAYSPGMDFAGRVIEILTNQDLETFMRNNIWAPLGMNSTTFRPWTRPDLTENLNQVAHRAVDGSLIKGRVPLGYPAIDCLGGVGLYSTPADQIKLLSALLGDRADIISKEGLDEILRPQLANPAHFLEVVCGSKRIWLGQTWPVGAQGDFGLSASINAEAFPGRRAAMSANWSGMAGIHAWLDRTTGLAGLFVTQILPPGDKPTIDLFLELEAATYQTYGPCVEGN</sequence>
<protein>
    <submittedName>
        <fullName evidence="4">Beta-lactamase family protein</fullName>
    </submittedName>
</protein>
<evidence type="ECO:0000259" key="3">
    <source>
        <dbReference type="Pfam" id="PF00144"/>
    </source>
</evidence>
<keyword evidence="2" id="KW-0378">Hydrolase</keyword>
<evidence type="ECO:0000313" key="4">
    <source>
        <dbReference type="EMBL" id="KAK1751942.1"/>
    </source>
</evidence>
<dbReference type="PANTHER" id="PTHR43283">
    <property type="entry name" value="BETA-LACTAMASE-RELATED"/>
    <property type="match status" value="1"/>
</dbReference>
<reference evidence="4" key="1">
    <citation type="submission" date="2023-06" db="EMBL/GenBank/DDBJ databases">
        <title>Genome-scale phylogeny and comparative genomics of the fungal order Sordariales.</title>
        <authorList>
            <consortium name="Lawrence Berkeley National Laboratory"/>
            <person name="Hensen N."/>
            <person name="Bonometti L."/>
            <person name="Westerberg I."/>
            <person name="Brannstrom I.O."/>
            <person name="Guillou S."/>
            <person name="Cros-Aarteil S."/>
            <person name="Calhoun S."/>
            <person name="Haridas S."/>
            <person name="Kuo A."/>
            <person name="Mondo S."/>
            <person name="Pangilinan J."/>
            <person name="Riley R."/>
            <person name="Labutti K."/>
            <person name="Andreopoulos B."/>
            <person name="Lipzen A."/>
            <person name="Chen C."/>
            <person name="Yanf M."/>
            <person name="Daum C."/>
            <person name="Ng V."/>
            <person name="Clum A."/>
            <person name="Steindorff A."/>
            <person name="Ohm R."/>
            <person name="Martin F."/>
            <person name="Silar P."/>
            <person name="Natvig D."/>
            <person name="Lalanne C."/>
            <person name="Gautier V."/>
            <person name="Ament-Velasquez S.L."/>
            <person name="Kruys A."/>
            <person name="Hutchinson M.I."/>
            <person name="Powell A.J."/>
            <person name="Barry K."/>
            <person name="Miller A.N."/>
            <person name="Grigoriev I.V."/>
            <person name="Debuchy R."/>
            <person name="Gladieux P."/>
            <person name="Thoren M.H."/>
            <person name="Johannesson H."/>
        </authorList>
    </citation>
    <scope>NUCLEOTIDE SEQUENCE</scope>
    <source>
        <strain evidence="4">PSN4</strain>
    </source>
</reference>
<keyword evidence="5" id="KW-1185">Reference proteome</keyword>
<dbReference type="Proteomes" id="UP001239445">
    <property type="component" value="Unassembled WGS sequence"/>
</dbReference>
<dbReference type="PANTHER" id="PTHR43283:SF17">
    <property type="entry name" value="(LOVD), PUTATIVE (AFU_ORTHOLOGUE AFUA_5G00920)-RELATED"/>
    <property type="match status" value="1"/>
</dbReference>
<proteinExistence type="inferred from homology"/>
<name>A0AAJ0B870_9PEZI</name>
<gene>
    <name evidence="4" type="ORF">QBC47DRAFT_389326</name>
</gene>
<dbReference type="InterPro" id="IPR012338">
    <property type="entry name" value="Beta-lactam/transpept-like"/>
</dbReference>
<dbReference type="InterPro" id="IPR050789">
    <property type="entry name" value="Diverse_Enzym_Activities"/>
</dbReference>
<dbReference type="Pfam" id="PF00144">
    <property type="entry name" value="Beta-lactamase"/>
    <property type="match status" value="1"/>
</dbReference>
<dbReference type="InterPro" id="IPR001466">
    <property type="entry name" value="Beta-lactam-related"/>
</dbReference>
<dbReference type="SUPFAM" id="SSF56601">
    <property type="entry name" value="beta-lactamase/transpeptidase-like"/>
    <property type="match status" value="1"/>
</dbReference>
<feature type="domain" description="Beta-lactamase-related" evidence="3">
    <location>
        <begin position="21"/>
        <end position="389"/>
    </location>
</feature>
<evidence type="ECO:0000256" key="2">
    <source>
        <dbReference type="ARBA" id="ARBA00022801"/>
    </source>
</evidence>
<dbReference type="GO" id="GO:0016787">
    <property type="term" value="F:hydrolase activity"/>
    <property type="evidence" value="ECO:0007669"/>
    <property type="project" value="UniProtKB-KW"/>
</dbReference>
<dbReference type="Gene3D" id="3.40.710.10">
    <property type="entry name" value="DD-peptidase/beta-lactamase superfamily"/>
    <property type="match status" value="1"/>
</dbReference>
<comment type="similarity">
    <text evidence="1">Belongs to the class-A beta-lactamase family.</text>
</comment>
<organism evidence="4 5">
    <name type="scientific">Echria macrotheca</name>
    <dbReference type="NCBI Taxonomy" id="438768"/>
    <lineage>
        <taxon>Eukaryota</taxon>
        <taxon>Fungi</taxon>
        <taxon>Dikarya</taxon>
        <taxon>Ascomycota</taxon>
        <taxon>Pezizomycotina</taxon>
        <taxon>Sordariomycetes</taxon>
        <taxon>Sordariomycetidae</taxon>
        <taxon>Sordariales</taxon>
        <taxon>Schizotheciaceae</taxon>
        <taxon>Echria</taxon>
    </lineage>
</organism>
<dbReference type="AlphaFoldDB" id="A0AAJ0B870"/>